<evidence type="ECO:0000256" key="7">
    <source>
        <dbReference type="RuleBase" id="RU000417"/>
    </source>
</evidence>
<organism evidence="9 10">
    <name type="scientific">Mycoplasmopsis caviae</name>
    <dbReference type="NCBI Taxonomy" id="55603"/>
    <lineage>
        <taxon>Bacteria</taxon>
        <taxon>Bacillati</taxon>
        <taxon>Mycoplasmatota</taxon>
        <taxon>Mycoplasmoidales</taxon>
        <taxon>Metamycoplasmataceae</taxon>
        <taxon>Mycoplasmopsis</taxon>
    </lineage>
</organism>
<comment type="catalytic activity">
    <reaction evidence="7">
        <text>a 2'-deoxycytidine in DNA + S-adenosyl-L-methionine = a 5-methyl-2'-deoxycytidine in DNA + S-adenosyl-L-homocysteine + H(+)</text>
        <dbReference type="Rhea" id="RHEA:13681"/>
        <dbReference type="Rhea" id="RHEA-COMP:11369"/>
        <dbReference type="Rhea" id="RHEA-COMP:11370"/>
        <dbReference type="ChEBI" id="CHEBI:15378"/>
        <dbReference type="ChEBI" id="CHEBI:57856"/>
        <dbReference type="ChEBI" id="CHEBI:59789"/>
        <dbReference type="ChEBI" id="CHEBI:85452"/>
        <dbReference type="ChEBI" id="CHEBI:85454"/>
        <dbReference type="EC" id="2.1.1.37"/>
    </reaction>
</comment>
<dbReference type="OrthoDB" id="9813719at2"/>
<dbReference type="GO" id="GO:0032259">
    <property type="term" value="P:methylation"/>
    <property type="evidence" value="ECO:0007669"/>
    <property type="project" value="UniProtKB-KW"/>
</dbReference>
<dbReference type="EMBL" id="CP101806">
    <property type="protein sequence ID" value="UUD35112.1"/>
    <property type="molecule type" value="Genomic_DNA"/>
</dbReference>
<name>A0A3P8LAX3_9BACT</name>
<dbReference type="PRINTS" id="PR00105">
    <property type="entry name" value="C5METTRFRASE"/>
</dbReference>
<dbReference type="InterPro" id="IPR050750">
    <property type="entry name" value="C5-MTase"/>
</dbReference>
<dbReference type="Proteomes" id="UP000280036">
    <property type="component" value="Unassembled WGS sequence"/>
</dbReference>
<dbReference type="PANTHER" id="PTHR46098:SF1">
    <property type="entry name" value="TRNA (CYTOSINE(38)-C(5))-METHYLTRANSFERASE"/>
    <property type="match status" value="1"/>
</dbReference>
<comment type="similarity">
    <text evidence="5 6">Belongs to the class I-like SAM-binding methyltransferase superfamily. C5-methyltransferase family.</text>
</comment>
<accession>A0A3P8LAX3</accession>
<dbReference type="GO" id="GO:0003886">
    <property type="term" value="F:DNA (cytosine-5-)-methyltransferase activity"/>
    <property type="evidence" value="ECO:0007669"/>
    <property type="project" value="UniProtKB-EC"/>
</dbReference>
<reference evidence="9 10" key="1">
    <citation type="submission" date="2018-12" db="EMBL/GenBank/DDBJ databases">
        <authorList>
            <consortium name="Pathogen Informatics"/>
        </authorList>
    </citation>
    <scope>NUCLEOTIDE SEQUENCE [LARGE SCALE GENOMIC DNA]</scope>
    <source>
        <strain evidence="9 10">NCTC10126</strain>
    </source>
</reference>
<protein>
    <recommendedName>
        <fullName evidence="7">Cytosine-specific methyltransferase</fullName>
        <ecNumber evidence="7">2.1.1.37</ecNumber>
    </recommendedName>
</protein>
<evidence type="ECO:0000256" key="5">
    <source>
        <dbReference type="PROSITE-ProRule" id="PRU01016"/>
    </source>
</evidence>
<dbReference type="InterPro" id="IPR029063">
    <property type="entry name" value="SAM-dependent_MTases_sf"/>
</dbReference>
<dbReference type="Pfam" id="PF00145">
    <property type="entry name" value="DNA_methylase"/>
    <property type="match status" value="1"/>
</dbReference>
<evidence type="ECO:0000256" key="4">
    <source>
        <dbReference type="ARBA" id="ARBA00022747"/>
    </source>
</evidence>
<keyword evidence="4" id="KW-0680">Restriction system</keyword>
<evidence type="ECO:0000313" key="8">
    <source>
        <dbReference type="EMBL" id="UUD35112.1"/>
    </source>
</evidence>
<evidence type="ECO:0000313" key="9">
    <source>
        <dbReference type="EMBL" id="VDR42071.1"/>
    </source>
</evidence>
<feature type="active site" evidence="5">
    <location>
        <position position="97"/>
    </location>
</feature>
<reference evidence="8" key="2">
    <citation type="submission" date="2022-07" db="EMBL/GenBank/DDBJ databases">
        <title>Complete genome of Mycoplasma caviae type strain G122.</title>
        <authorList>
            <person name="Spergser J."/>
        </authorList>
    </citation>
    <scope>NUCLEOTIDE SEQUENCE</scope>
    <source>
        <strain evidence="8">G122</strain>
    </source>
</reference>
<dbReference type="InterPro" id="IPR001525">
    <property type="entry name" value="C5_MeTfrase"/>
</dbReference>
<gene>
    <name evidence="9" type="primary">dcm_2</name>
    <name evidence="9" type="ORF">NCTC10126_00567</name>
    <name evidence="8" type="ORF">NPA07_04890</name>
</gene>
<dbReference type="CDD" id="cd00315">
    <property type="entry name" value="Cyt_C5_DNA_methylase"/>
    <property type="match status" value="1"/>
</dbReference>
<keyword evidence="3 5" id="KW-0949">S-adenosyl-L-methionine</keyword>
<evidence type="ECO:0000313" key="10">
    <source>
        <dbReference type="Proteomes" id="UP000280036"/>
    </source>
</evidence>
<evidence type="ECO:0000256" key="1">
    <source>
        <dbReference type="ARBA" id="ARBA00022603"/>
    </source>
</evidence>
<dbReference type="REBASE" id="404936">
    <property type="entry name" value="M.Mca10126ORF567P"/>
</dbReference>
<dbReference type="PROSITE" id="PS51679">
    <property type="entry name" value="SAM_MT_C5"/>
    <property type="match status" value="1"/>
</dbReference>
<keyword evidence="1 5" id="KW-0489">Methyltransferase</keyword>
<dbReference type="GO" id="GO:0009307">
    <property type="term" value="P:DNA restriction-modification system"/>
    <property type="evidence" value="ECO:0007669"/>
    <property type="project" value="UniProtKB-KW"/>
</dbReference>
<evidence type="ECO:0000256" key="2">
    <source>
        <dbReference type="ARBA" id="ARBA00022679"/>
    </source>
</evidence>
<dbReference type="InterPro" id="IPR018117">
    <property type="entry name" value="C5_DNA_meth_AS"/>
</dbReference>
<evidence type="ECO:0000313" key="11">
    <source>
        <dbReference type="Proteomes" id="UP001058569"/>
    </source>
</evidence>
<dbReference type="Proteomes" id="UP001058569">
    <property type="component" value="Chromosome"/>
</dbReference>
<evidence type="ECO:0000256" key="3">
    <source>
        <dbReference type="ARBA" id="ARBA00022691"/>
    </source>
</evidence>
<dbReference type="PANTHER" id="PTHR46098">
    <property type="entry name" value="TRNA (CYTOSINE(38)-C(5))-METHYLTRANSFERASE"/>
    <property type="match status" value="1"/>
</dbReference>
<evidence type="ECO:0000256" key="6">
    <source>
        <dbReference type="RuleBase" id="RU000416"/>
    </source>
</evidence>
<dbReference type="EC" id="2.1.1.37" evidence="7"/>
<dbReference type="PROSITE" id="PS00095">
    <property type="entry name" value="C5_MTASE_2"/>
    <property type="match status" value="1"/>
</dbReference>
<dbReference type="InterPro" id="IPR031303">
    <property type="entry name" value="C5_meth_CS"/>
</dbReference>
<dbReference type="Gene3D" id="3.40.50.150">
    <property type="entry name" value="Vaccinia Virus protein VP39"/>
    <property type="match status" value="1"/>
</dbReference>
<dbReference type="NCBIfam" id="TIGR00675">
    <property type="entry name" value="dcm"/>
    <property type="match status" value="1"/>
</dbReference>
<keyword evidence="2 5" id="KW-0808">Transferase</keyword>
<dbReference type="Gene3D" id="3.90.120.10">
    <property type="entry name" value="DNA Methylase, subunit A, domain 2"/>
    <property type="match status" value="1"/>
</dbReference>
<sequence length="392" mass="45310">MKYNVGSLFAGVGGFCLGFLQAKIKNASYKICFANEIDAYACQTYRTNFSHPLLEGDIHKFLNPELATNLKEKEYYESKRHILFENRIDVLNGGFPCQAFSIAGEKRGFDDERGNLFLQIIELINQMDKHKGKPRVLFLENVKNLLTHNGGNTYKTIKSKLEECGYKIVEKVLNTMDLTELPQNRERIYIIGFLNDEDFQRFTYFNEVDNLISKITKEQRVKQIESILDNEININDNYEFYYTKERYPKYFSDSPNDINLARDINESHQFYQCRRGMYLRKNKSNVCPTLTANMGTGGHNVPLILVKDGIRKITPTEAFKLQGFPVGESYKLPSEFKGRKYPNSMLYKQAGNAVSVDVIRILAEEILKVLDFNKFEYKLNNEDINLGALNQS</sequence>
<dbReference type="PROSITE" id="PS00094">
    <property type="entry name" value="C5_MTASE_1"/>
    <property type="match status" value="1"/>
</dbReference>
<dbReference type="AlphaFoldDB" id="A0A3P8LAX3"/>
<dbReference type="EMBL" id="UZVY01000001">
    <property type="protein sequence ID" value="VDR42071.1"/>
    <property type="molecule type" value="Genomic_DNA"/>
</dbReference>
<keyword evidence="11" id="KW-1185">Reference proteome</keyword>
<dbReference type="RefSeq" id="WP_126118297.1">
    <property type="nucleotide sequence ID" value="NZ_CP101806.1"/>
</dbReference>
<proteinExistence type="inferred from homology"/>
<dbReference type="SUPFAM" id="SSF53335">
    <property type="entry name" value="S-adenosyl-L-methionine-dependent methyltransferases"/>
    <property type="match status" value="1"/>
</dbReference>